<feature type="compositionally biased region" description="Basic residues" evidence="1">
    <location>
        <begin position="92"/>
        <end position="101"/>
    </location>
</feature>
<feature type="region of interest" description="Disordered" evidence="1">
    <location>
        <begin position="166"/>
        <end position="198"/>
    </location>
</feature>
<feature type="compositionally biased region" description="Basic and acidic residues" evidence="1">
    <location>
        <begin position="166"/>
        <end position="175"/>
    </location>
</feature>
<feature type="non-terminal residue" evidence="2">
    <location>
        <position position="198"/>
    </location>
</feature>
<reference evidence="2" key="1">
    <citation type="submission" date="2021-06" db="EMBL/GenBank/DDBJ databases">
        <authorList>
            <person name="Kallberg Y."/>
            <person name="Tangrot J."/>
            <person name="Rosling A."/>
        </authorList>
    </citation>
    <scope>NUCLEOTIDE SEQUENCE</scope>
    <source>
        <strain evidence="2">FL130A</strain>
    </source>
</reference>
<dbReference type="EMBL" id="CAJVPS010036788">
    <property type="protein sequence ID" value="CAG8743996.1"/>
    <property type="molecule type" value="Genomic_DNA"/>
</dbReference>
<dbReference type="AlphaFoldDB" id="A0A9N9NN93"/>
<dbReference type="Proteomes" id="UP000789508">
    <property type="component" value="Unassembled WGS sequence"/>
</dbReference>
<feature type="region of interest" description="Disordered" evidence="1">
    <location>
        <begin position="92"/>
        <end position="133"/>
    </location>
</feature>
<organism evidence="2 3">
    <name type="scientific">Ambispora leptoticha</name>
    <dbReference type="NCBI Taxonomy" id="144679"/>
    <lineage>
        <taxon>Eukaryota</taxon>
        <taxon>Fungi</taxon>
        <taxon>Fungi incertae sedis</taxon>
        <taxon>Mucoromycota</taxon>
        <taxon>Glomeromycotina</taxon>
        <taxon>Glomeromycetes</taxon>
        <taxon>Archaeosporales</taxon>
        <taxon>Ambisporaceae</taxon>
        <taxon>Ambispora</taxon>
    </lineage>
</organism>
<comment type="caution">
    <text evidence="2">The sequence shown here is derived from an EMBL/GenBank/DDBJ whole genome shotgun (WGS) entry which is preliminary data.</text>
</comment>
<accession>A0A9N9NN93</accession>
<evidence type="ECO:0000313" key="2">
    <source>
        <dbReference type="EMBL" id="CAG8743996.1"/>
    </source>
</evidence>
<sequence>ERIERLEKLKKRRALPAVENKKQTNSKVEIQQLKTELSSLKSKLSQSNPNQKTQLENKLTEIESQIKNLSSQDNSPSQSIIKKLEQEIKEIRKKLKKKKKDKNNDDKEENNNNNNENNNDDNPEEDDDLSNFISSIFRRSKSDKSDYQLFSNKGQGFKVYIAKDHPLIKGKKLDNSDDTPPFSIRFKKKNASRQEGDK</sequence>
<gene>
    <name evidence="2" type="ORF">ALEPTO_LOCUS13065</name>
</gene>
<feature type="compositionally biased region" description="Acidic residues" evidence="1">
    <location>
        <begin position="118"/>
        <end position="129"/>
    </location>
</feature>
<keyword evidence="3" id="KW-1185">Reference proteome</keyword>
<protein>
    <submittedName>
        <fullName evidence="2">13224_t:CDS:1</fullName>
    </submittedName>
</protein>
<evidence type="ECO:0000313" key="3">
    <source>
        <dbReference type="Proteomes" id="UP000789508"/>
    </source>
</evidence>
<feature type="non-terminal residue" evidence="2">
    <location>
        <position position="1"/>
    </location>
</feature>
<evidence type="ECO:0000256" key="1">
    <source>
        <dbReference type="SAM" id="MobiDB-lite"/>
    </source>
</evidence>
<proteinExistence type="predicted"/>
<name>A0A9N9NN93_9GLOM</name>